<protein>
    <recommendedName>
        <fullName evidence="3">SAM-dependent methyltransferase</fullName>
    </recommendedName>
</protein>
<evidence type="ECO:0000313" key="2">
    <source>
        <dbReference type="Proteomes" id="UP000289856"/>
    </source>
</evidence>
<organism evidence="1 2">
    <name type="scientific">Cohnella abietis</name>
    <dbReference type="NCBI Taxonomy" id="2507935"/>
    <lineage>
        <taxon>Bacteria</taxon>
        <taxon>Bacillati</taxon>
        <taxon>Bacillota</taxon>
        <taxon>Bacilli</taxon>
        <taxon>Bacillales</taxon>
        <taxon>Paenibacillaceae</taxon>
        <taxon>Cohnella</taxon>
    </lineage>
</organism>
<dbReference type="AlphaFoldDB" id="A0A3T1D6E5"/>
<dbReference type="OrthoDB" id="1653798at2"/>
<dbReference type="RefSeq" id="WP_130609671.1">
    <property type="nucleotide sequence ID" value="NZ_AP019400.1"/>
</dbReference>
<gene>
    <name evidence="1" type="primary">ypiP</name>
    <name evidence="1" type="ORF">KCTCHS21_30400</name>
</gene>
<keyword evidence="2" id="KW-1185">Reference proteome</keyword>
<dbReference type="Pfam" id="PF04445">
    <property type="entry name" value="SAM_MT"/>
    <property type="match status" value="1"/>
</dbReference>
<dbReference type="GO" id="GO:0008990">
    <property type="term" value="F:rRNA (guanine-N2-)-methyltransferase activity"/>
    <property type="evidence" value="ECO:0007669"/>
    <property type="project" value="InterPro"/>
</dbReference>
<accession>A0A3T1D6E5</accession>
<dbReference type="PANTHER" id="PTHR36112:SF1">
    <property type="entry name" value="RIBOSOMAL RNA SMALL SUBUNIT METHYLTRANSFERASE J"/>
    <property type="match status" value="1"/>
</dbReference>
<dbReference type="InterPro" id="IPR007536">
    <property type="entry name" value="16SrRNA_methylTrfase_J"/>
</dbReference>
<dbReference type="PANTHER" id="PTHR36112">
    <property type="entry name" value="RIBOSOMAL RNA SMALL SUBUNIT METHYLTRANSFERASE J"/>
    <property type="match status" value="1"/>
</dbReference>
<dbReference type="Gene3D" id="3.40.50.150">
    <property type="entry name" value="Vaccinia Virus protein VP39"/>
    <property type="match status" value="1"/>
</dbReference>
<reference evidence="1 2" key="1">
    <citation type="submission" date="2019-01" db="EMBL/GenBank/DDBJ databases">
        <title>Complete genome sequence of Cohnella hallensis HS21 isolated from Korean fir (Abies koreana) rhizospheric soil.</title>
        <authorList>
            <person name="Jiang L."/>
            <person name="Kang S.W."/>
            <person name="Kim S."/>
            <person name="Jung J."/>
            <person name="Kim C.Y."/>
            <person name="Kim D.H."/>
            <person name="Kim S.W."/>
            <person name="Lee J."/>
        </authorList>
    </citation>
    <scope>NUCLEOTIDE SEQUENCE [LARGE SCALE GENOMIC DNA]</scope>
    <source>
        <strain evidence="1 2">HS21</strain>
    </source>
</reference>
<proteinExistence type="predicted"/>
<evidence type="ECO:0000313" key="1">
    <source>
        <dbReference type="EMBL" id="BBI33641.1"/>
    </source>
</evidence>
<dbReference type="Proteomes" id="UP000289856">
    <property type="component" value="Chromosome"/>
</dbReference>
<name>A0A3T1D6E5_9BACL</name>
<sequence>MIVTTSERPQESTVERAIRLAGELQVTYVPRSNKTIRALYTKWATDEIVVVSPTEVRLLQEGQHPFYYHPSMALVRLKRLRDGGNDTLLAVSGATAGDKVLDCTAGLCSDALVFSYAVGKQGTVVALEASDVLHIIVREGLQTYETGLPDIDEAMRAIQVDQGRYEDILSKMDDKSVDIIYFDPMFEKPVTMSSSLIPLRSQAFKEPLTEEAVKDAIRIARKKVVLKDHRDSRQFERLGFRLVRASASSVAYGVIDIE</sequence>
<dbReference type="InterPro" id="IPR029063">
    <property type="entry name" value="SAM-dependent_MTases_sf"/>
</dbReference>
<dbReference type="KEGG" id="cohn:KCTCHS21_30400"/>
<evidence type="ECO:0008006" key="3">
    <source>
        <dbReference type="Google" id="ProtNLM"/>
    </source>
</evidence>
<dbReference type="EMBL" id="AP019400">
    <property type="protein sequence ID" value="BBI33641.1"/>
    <property type="molecule type" value="Genomic_DNA"/>
</dbReference>
<dbReference type="SUPFAM" id="SSF53335">
    <property type="entry name" value="S-adenosyl-L-methionine-dependent methyltransferases"/>
    <property type="match status" value="1"/>
</dbReference>